<keyword evidence="4" id="KW-0540">Nuclease</keyword>
<dbReference type="PANTHER" id="PTHR22930">
    <property type="match status" value="1"/>
</dbReference>
<evidence type="ECO:0000256" key="6">
    <source>
        <dbReference type="ARBA" id="ARBA00022801"/>
    </source>
</evidence>
<dbReference type="Proteomes" id="UP000504635">
    <property type="component" value="Unplaced"/>
</dbReference>
<feature type="domain" description="DDE Tnp4" evidence="9">
    <location>
        <begin position="136"/>
        <end position="300"/>
    </location>
</feature>
<dbReference type="GO" id="GO:0046872">
    <property type="term" value="F:metal ion binding"/>
    <property type="evidence" value="ECO:0007669"/>
    <property type="project" value="UniProtKB-KW"/>
</dbReference>
<name>A0A6J2XRF7_SITOR</name>
<dbReference type="GeneID" id="115880834"/>
<dbReference type="FunCoup" id="A0A6J2XRF7">
    <property type="interactions" value="1"/>
</dbReference>
<keyword evidence="10" id="KW-1185">Reference proteome</keyword>
<evidence type="ECO:0000256" key="3">
    <source>
        <dbReference type="ARBA" id="ARBA00006958"/>
    </source>
</evidence>
<dbReference type="PANTHER" id="PTHR22930:SF269">
    <property type="entry name" value="NUCLEASE HARBI1-LIKE PROTEIN"/>
    <property type="match status" value="1"/>
</dbReference>
<comment type="subcellular location">
    <subcellularLocation>
        <location evidence="2">Nucleus</location>
    </subcellularLocation>
</comment>
<feature type="region of interest" description="Disordered" evidence="8">
    <location>
        <begin position="324"/>
        <end position="344"/>
    </location>
</feature>
<dbReference type="InterPro" id="IPR027806">
    <property type="entry name" value="HARBI1_dom"/>
</dbReference>
<dbReference type="InterPro" id="IPR045249">
    <property type="entry name" value="HARBI1-like"/>
</dbReference>
<organism evidence="10 11">
    <name type="scientific">Sitophilus oryzae</name>
    <name type="common">Rice weevil</name>
    <name type="synonym">Curculio oryzae</name>
    <dbReference type="NCBI Taxonomy" id="7048"/>
    <lineage>
        <taxon>Eukaryota</taxon>
        <taxon>Metazoa</taxon>
        <taxon>Ecdysozoa</taxon>
        <taxon>Arthropoda</taxon>
        <taxon>Hexapoda</taxon>
        <taxon>Insecta</taxon>
        <taxon>Pterygota</taxon>
        <taxon>Neoptera</taxon>
        <taxon>Endopterygota</taxon>
        <taxon>Coleoptera</taxon>
        <taxon>Polyphaga</taxon>
        <taxon>Cucujiformia</taxon>
        <taxon>Curculionidae</taxon>
        <taxon>Dryophthorinae</taxon>
        <taxon>Sitophilus</taxon>
    </lineage>
</organism>
<evidence type="ECO:0000256" key="1">
    <source>
        <dbReference type="ARBA" id="ARBA00001968"/>
    </source>
</evidence>
<keyword evidence="5" id="KW-0479">Metal-binding</keyword>
<sequence>MRYVYGEFHQLYPQLRQDSARFFEFLRMSIETFDYILTKIKDRLRKKITNFKSPVSPEEKLYVTIRYLSTGLSFINLATTIRMGVSTLSYIIHNTCITIWEELVDEFMPTPRLEQLRNIAEDYRKRWNFPNCIGAIDGKHCQIKCPSGSGSTYFNYMKYFSILLQGVADANKKFIAIEVGARGKQSDGGVFASSILFNLIENNNFNIPPPKELPNINIKVPHVLVGDEAYPLKSYLMRPFPSRNLNPLKENFNKRLSSARKCIECTFGILRAKWRILGKDIEVQPDKAIAIIKCTCPLHNVVRERDGDNDPDYFNIVTDSSNNTKIQNSNFSPTTDHGARRSTNEAKEIRDTLANYFLEN</sequence>
<evidence type="ECO:0000313" key="11">
    <source>
        <dbReference type="RefSeq" id="XP_030754002.1"/>
    </source>
</evidence>
<feature type="compositionally biased region" description="Polar residues" evidence="8">
    <location>
        <begin position="324"/>
        <end position="335"/>
    </location>
</feature>
<comment type="similarity">
    <text evidence="3">Belongs to the HARBI1 family.</text>
</comment>
<protein>
    <submittedName>
        <fullName evidence="11">Protein ALP1-like isoform X1</fullName>
    </submittedName>
</protein>
<dbReference type="GO" id="GO:0005634">
    <property type="term" value="C:nucleus"/>
    <property type="evidence" value="ECO:0007669"/>
    <property type="project" value="UniProtKB-SubCell"/>
</dbReference>
<dbReference type="GO" id="GO:0004518">
    <property type="term" value="F:nuclease activity"/>
    <property type="evidence" value="ECO:0007669"/>
    <property type="project" value="UniProtKB-KW"/>
</dbReference>
<dbReference type="OrthoDB" id="1696965at2759"/>
<dbReference type="InParanoid" id="A0A6J2XRF7"/>
<dbReference type="AlphaFoldDB" id="A0A6J2XRF7"/>
<reference evidence="11" key="1">
    <citation type="submission" date="2025-08" db="UniProtKB">
        <authorList>
            <consortium name="RefSeq"/>
        </authorList>
    </citation>
    <scope>IDENTIFICATION</scope>
    <source>
        <tissue evidence="11">Gonads</tissue>
    </source>
</reference>
<evidence type="ECO:0000256" key="2">
    <source>
        <dbReference type="ARBA" id="ARBA00004123"/>
    </source>
</evidence>
<evidence type="ECO:0000256" key="4">
    <source>
        <dbReference type="ARBA" id="ARBA00022722"/>
    </source>
</evidence>
<evidence type="ECO:0000256" key="8">
    <source>
        <dbReference type="SAM" id="MobiDB-lite"/>
    </source>
</evidence>
<comment type="cofactor">
    <cofactor evidence="1">
        <name>a divalent metal cation</name>
        <dbReference type="ChEBI" id="CHEBI:60240"/>
    </cofactor>
</comment>
<dbReference type="GO" id="GO:0016787">
    <property type="term" value="F:hydrolase activity"/>
    <property type="evidence" value="ECO:0007669"/>
    <property type="project" value="UniProtKB-KW"/>
</dbReference>
<dbReference type="Pfam" id="PF13359">
    <property type="entry name" value="DDE_Tnp_4"/>
    <property type="match status" value="1"/>
</dbReference>
<gene>
    <name evidence="11" type="primary">LOC115880834</name>
</gene>
<dbReference type="KEGG" id="soy:115880834"/>
<evidence type="ECO:0000256" key="7">
    <source>
        <dbReference type="ARBA" id="ARBA00023242"/>
    </source>
</evidence>
<dbReference type="RefSeq" id="XP_030754002.1">
    <property type="nucleotide sequence ID" value="XM_030898142.1"/>
</dbReference>
<evidence type="ECO:0000256" key="5">
    <source>
        <dbReference type="ARBA" id="ARBA00022723"/>
    </source>
</evidence>
<evidence type="ECO:0000259" key="9">
    <source>
        <dbReference type="Pfam" id="PF13359"/>
    </source>
</evidence>
<evidence type="ECO:0000313" key="10">
    <source>
        <dbReference type="Proteomes" id="UP000504635"/>
    </source>
</evidence>
<proteinExistence type="inferred from homology"/>
<accession>A0A6J2XRF7</accession>
<keyword evidence="6" id="KW-0378">Hydrolase</keyword>
<keyword evidence="7" id="KW-0539">Nucleus</keyword>